<accession>A0AB39KP55</accession>
<organism evidence="10">
    <name type="scientific">Caulobacter sp. 73W</name>
    <dbReference type="NCBI Taxonomy" id="3161137"/>
    <lineage>
        <taxon>Bacteria</taxon>
        <taxon>Pseudomonadati</taxon>
        <taxon>Pseudomonadota</taxon>
        <taxon>Alphaproteobacteria</taxon>
        <taxon>Caulobacterales</taxon>
        <taxon>Caulobacteraceae</taxon>
        <taxon>Caulobacter</taxon>
    </lineage>
</organism>
<dbReference type="NCBIfam" id="NF006577">
    <property type="entry name" value="PRK09102.1"/>
    <property type="match status" value="1"/>
</dbReference>
<dbReference type="InterPro" id="IPR008926">
    <property type="entry name" value="RNR_R1-su_N"/>
</dbReference>
<dbReference type="EC" id="1.17.4.1" evidence="2 6"/>
<dbReference type="Pfam" id="PF00317">
    <property type="entry name" value="Ribonuc_red_lgN"/>
    <property type="match status" value="1"/>
</dbReference>
<dbReference type="InterPro" id="IPR039718">
    <property type="entry name" value="Rrm1"/>
</dbReference>
<feature type="domain" description="Ribonucleotide reductase large subunit C-terminal" evidence="9">
    <location>
        <begin position="112"/>
        <end position="429"/>
    </location>
</feature>
<protein>
    <recommendedName>
        <fullName evidence="2 6">Ribonucleoside-diphosphate reductase</fullName>
        <ecNumber evidence="2 6">1.17.4.1</ecNumber>
    </recommendedName>
</protein>
<evidence type="ECO:0000259" key="9">
    <source>
        <dbReference type="Pfam" id="PF02867"/>
    </source>
</evidence>
<evidence type="ECO:0000256" key="1">
    <source>
        <dbReference type="ARBA" id="ARBA00010406"/>
    </source>
</evidence>
<dbReference type="AlphaFoldDB" id="A0AB39KP55"/>
<dbReference type="GO" id="GO:0004748">
    <property type="term" value="F:ribonucleoside-diphosphate reductase activity, thioredoxin disulfide as acceptor"/>
    <property type="evidence" value="ECO:0007669"/>
    <property type="project" value="UniProtKB-EC"/>
</dbReference>
<evidence type="ECO:0000259" key="8">
    <source>
        <dbReference type="Pfam" id="PF00317"/>
    </source>
</evidence>
<sequence>MMASEAAKQQANTSARAAPMRPAERPHLHVVSKVEVDRSRDALLTDFGKTTLEDRYLLPGESYQDMFARVATAFSDDAEHAQRIYDYISKLWFMPATPVLSNGGADRGLPISCFLNSVSDSLDGIVGVWNENVWLAANGGGIGTYWGSVRSIGEKVKGQGQTSGIIPFIRVMDSLTLAISQGSLRRGSAAVYLDIHHPEIEEFLEIRKPSGDFNRKSLNLHHGISITDAFMEAVRDGAKFGLQSPKTGEVVREVDARDLWQKILDLRMQTGEPYLIFSDTVNRAMPQHQKDLGLSVRQSNLCSEIMLHTGADHLGNDRTAVCCLSSVNAETFLEWRDEPRFIEDVMRFLDNVLEDFILRAPSPAAAAVYAAQRERSVGLGLMGFHSFLQAQNVPFESALAKSWNMRLFKHLRREADKASKLLAEEKGPCLDAAERGVMERFSHKLAIAPTASISIICGGTSAGIEPIPANIYTHKTLSGSFAVKNPYLERLLDEKGQNTEAVWGSILEQEGSVQHLDFLTQDEKDVFKTAFELDQRWVVELAADRTPEICQSQSVNIFLPGDVDKWDLHMLHWQAWERGVKSLYYLRSKSVQRAAYAGADGAEAAAPAEGMSTPRTDYEECLACQ</sequence>
<dbReference type="GO" id="GO:0005524">
    <property type="term" value="F:ATP binding"/>
    <property type="evidence" value="ECO:0007669"/>
    <property type="project" value="InterPro"/>
</dbReference>
<dbReference type="Pfam" id="PF02867">
    <property type="entry name" value="Ribonuc_red_lgC"/>
    <property type="match status" value="2"/>
</dbReference>
<dbReference type="SUPFAM" id="SSF48168">
    <property type="entry name" value="R1 subunit of ribonucleotide reductase, N-terminal domain"/>
    <property type="match status" value="1"/>
</dbReference>
<dbReference type="RefSeq" id="WP_369058226.1">
    <property type="nucleotide sequence ID" value="NZ_CP158375.1"/>
</dbReference>
<evidence type="ECO:0000256" key="6">
    <source>
        <dbReference type="RuleBase" id="RU003410"/>
    </source>
</evidence>
<dbReference type="Gene3D" id="3.20.70.20">
    <property type="match status" value="1"/>
</dbReference>
<feature type="domain" description="Ribonucleotide reductase large subunit C-terminal" evidence="9">
    <location>
        <begin position="440"/>
        <end position="586"/>
    </location>
</feature>
<evidence type="ECO:0000256" key="3">
    <source>
        <dbReference type="ARBA" id="ARBA00023002"/>
    </source>
</evidence>
<feature type="domain" description="Ribonucleotide reductase large subunit N-terminal" evidence="8">
    <location>
        <begin position="43"/>
        <end position="108"/>
    </location>
</feature>
<evidence type="ECO:0000256" key="7">
    <source>
        <dbReference type="SAM" id="MobiDB-lite"/>
    </source>
</evidence>
<dbReference type="PANTHER" id="PTHR11573">
    <property type="entry name" value="RIBONUCLEOSIDE-DIPHOSPHATE REDUCTASE LARGE CHAIN"/>
    <property type="match status" value="1"/>
</dbReference>
<dbReference type="GO" id="GO:0005971">
    <property type="term" value="C:ribonucleoside-diphosphate reductase complex"/>
    <property type="evidence" value="ECO:0007669"/>
    <property type="project" value="TreeGrafter"/>
</dbReference>
<keyword evidence="4 6" id="KW-0215">Deoxyribonucleotide synthesis</keyword>
<evidence type="ECO:0000256" key="4">
    <source>
        <dbReference type="ARBA" id="ARBA00023116"/>
    </source>
</evidence>
<comment type="function">
    <text evidence="6">Provides the precursors necessary for DNA synthesis. Catalyzes the biosynthesis of deoxyribonucleotides from the corresponding ribonucleotides.</text>
</comment>
<name>A0AB39KP55_9CAUL</name>
<dbReference type="InterPro" id="IPR013509">
    <property type="entry name" value="RNR_lsu_N"/>
</dbReference>
<keyword evidence="3 6" id="KW-0560">Oxidoreductase</keyword>
<evidence type="ECO:0000313" key="10">
    <source>
        <dbReference type="EMBL" id="XDO95377.1"/>
    </source>
</evidence>
<dbReference type="PANTHER" id="PTHR11573:SF6">
    <property type="entry name" value="RIBONUCLEOSIDE-DIPHOSPHATE REDUCTASE LARGE SUBUNIT"/>
    <property type="match status" value="1"/>
</dbReference>
<dbReference type="EMBL" id="CP158375">
    <property type="protein sequence ID" value="XDO95377.1"/>
    <property type="molecule type" value="Genomic_DNA"/>
</dbReference>
<feature type="region of interest" description="Disordered" evidence="7">
    <location>
        <begin position="1"/>
        <end position="24"/>
    </location>
</feature>
<evidence type="ECO:0000256" key="2">
    <source>
        <dbReference type="ARBA" id="ARBA00012274"/>
    </source>
</evidence>
<proteinExistence type="inferred from homology"/>
<comment type="catalytic activity">
    <reaction evidence="5 6">
        <text>a 2'-deoxyribonucleoside 5'-diphosphate + [thioredoxin]-disulfide + H2O = a ribonucleoside 5'-diphosphate + [thioredoxin]-dithiol</text>
        <dbReference type="Rhea" id="RHEA:23252"/>
        <dbReference type="Rhea" id="RHEA-COMP:10698"/>
        <dbReference type="Rhea" id="RHEA-COMP:10700"/>
        <dbReference type="ChEBI" id="CHEBI:15377"/>
        <dbReference type="ChEBI" id="CHEBI:29950"/>
        <dbReference type="ChEBI" id="CHEBI:50058"/>
        <dbReference type="ChEBI" id="CHEBI:57930"/>
        <dbReference type="ChEBI" id="CHEBI:73316"/>
        <dbReference type="EC" id="1.17.4.1"/>
    </reaction>
</comment>
<gene>
    <name evidence="10" type="ORF">ABOZ73_11185</name>
</gene>
<dbReference type="GO" id="GO:0009263">
    <property type="term" value="P:deoxyribonucleotide biosynthetic process"/>
    <property type="evidence" value="ECO:0007669"/>
    <property type="project" value="UniProtKB-KW"/>
</dbReference>
<dbReference type="InterPro" id="IPR000788">
    <property type="entry name" value="RNR_lg_C"/>
</dbReference>
<dbReference type="CDD" id="cd01679">
    <property type="entry name" value="RNR_I"/>
    <property type="match status" value="1"/>
</dbReference>
<evidence type="ECO:0000256" key="5">
    <source>
        <dbReference type="ARBA" id="ARBA00047754"/>
    </source>
</evidence>
<dbReference type="PRINTS" id="PR01183">
    <property type="entry name" value="RIBORDTASEM1"/>
</dbReference>
<reference evidence="10" key="1">
    <citation type="submission" date="2024-06" db="EMBL/GenBank/DDBJ databases">
        <title>Caulobacter inopinatus, sp. nov.</title>
        <authorList>
            <person name="Donachie S.P."/>
        </authorList>
    </citation>
    <scope>NUCLEOTIDE SEQUENCE</scope>
    <source>
        <strain evidence="10">73W</strain>
    </source>
</reference>
<comment type="similarity">
    <text evidence="1 6">Belongs to the ribonucleoside diphosphate reductase large chain family.</text>
</comment>
<dbReference type="SUPFAM" id="SSF51998">
    <property type="entry name" value="PFL-like glycyl radical enzymes"/>
    <property type="match status" value="1"/>
</dbReference>